<dbReference type="GO" id="GO:0009055">
    <property type="term" value="F:electron transfer activity"/>
    <property type="evidence" value="ECO:0007669"/>
    <property type="project" value="TreeGrafter"/>
</dbReference>
<dbReference type="PANTHER" id="PTHR43141:SF4">
    <property type="entry name" value="CYTOCHROME BD2 SUBUNIT II"/>
    <property type="match status" value="1"/>
</dbReference>
<feature type="transmembrane region" description="Helical" evidence="7">
    <location>
        <begin position="300"/>
        <end position="324"/>
    </location>
</feature>
<dbReference type="GO" id="GO:0019646">
    <property type="term" value="P:aerobic electron transport chain"/>
    <property type="evidence" value="ECO:0007669"/>
    <property type="project" value="TreeGrafter"/>
</dbReference>
<evidence type="ECO:0000256" key="3">
    <source>
        <dbReference type="ARBA" id="ARBA00022475"/>
    </source>
</evidence>
<evidence type="ECO:0000313" key="8">
    <source>
        <dbReference type="EMBL" id="AQV97303.1"/>
    </source>
</evidence>
<evidence type="ECO:0000256" key="2">
    <source>
        <dbReference type="ARBA" id="ARBA00007543"/>
    </source>
</evidence>
<feature type="transmembrane region" description="Helical" evidence="7">
    <location>
        <begin position="82"/>
        <end position="99"/>
    </location>
</feature>
<keyword evidence="5 7" id="KW-1133">Transmembrane helix</keyword>
<name>A0A1U9UXB1_CUPNE</name>
<dbReference type="EMBL" id="CP017758">
    <property type="protein sequence ID" value="AQV97303.1"/>
    <property type="molecule type" value="Genomic_DNA"/>
</dbReference>
<evidence type="ECO:0000256" key="6">
    <source>
        <dbReference type="ARBA" id="ARBA00023136"/>
    </source>
</evidence>
<keyword evidence="4 7" id="KW-0812">Transmembrane</keyword>
<dbReference type="GO" id="GO:0016682">
    <property type="term" value="F:oxidoreductase activity, acting on diphenols and related substances as donors, oxygen as acceptor"/>
    <property type="evidence" value="ECO:0007669"/>
    <property type="project" value="TreeGrafter"/>
</dbReference>
<dbReference type="RefSeq" id="WP_078199682.1">
    <property type="nucleotide sequence ID" value="NZ_CP017758.1"/>
</dbReference>
<dbReference type="PANTHER" id="PTHR43141">
    <property type="entry name" value="CYTOCHROME BD2 SUBUNIT II"/>
    <property type="match status" value="1"/>
</dbReference>
<accession>A0A1U9UXB1</accession>
<keyword evidence="6 7" id="KW-0472">Membrane</keyword>
<keyword evidence="3" id="KW-1003">Cell membrane</keyword>
<dbReference type="InterPro" id="IPR003317">
    <property type="entry name" value="Cyt-d_oxidase_su2"/>
</dbReference>
<dbReference type="GO" id="GO:0070069">
    <property type="term" value="C:cytochrome complex"/>
    <property type="evidence" value="ECO:0007669"/>
    <property type="project" value="TreeGrafter"/>
</dbReference>
<feature type="transmembrane region" description="Helical" evidence="7">
    <location>
        <begin position="158"/>
        <end position="180"/>
    </location>
</feature>
<dbReference type="NCBIfam" id="TIGR00203">
    <property type="entry name" value="cydB"/>
    <property type="match status" value="1"/>
</dbReference>
<evidence type="ECO:0000256" key="4">
    <source>
        <dbReference type="ARBA" id="ARBA00022692"/>
    </source>
</evidence>
<dbReference type="KEGG" id="cuh:BJN34_25930"/>
<comment type="subcellular location">
    <subcellularLocation>
        <location evidence="1">Cell membrane</location>
        <topology evidence="1">Multi-pass membrane protein</topology>
    </subcellularLocation>
</comment>
<evidence type="ECO:0000256" key="5">
    <source>
        <dbReference type="ARBA" id="ARBA00022989"/>
    </source>
</evidence>
<feature type="transmembrane region" description="Helical" evidence="7">
    <location>
        <begin position="232"/>
        <end position="252"/>
    </location>
</feature>
<feature type="transmembrane region" description="Helical" evidence="7">
    <location>
        <begin position="192"/>
        <end position="212"/>
    </location>
</feature>
<protein>
    <submittedName>
        <fullName evidence="8">Cytochrome d ubiquinol oxidase subunit II</fullName>
    </submittedName>
</protein>
<evidence type="ECO:0000256" key="7">
    <source>
        <dbReference type="SAM" id="Phobius"/>
    </source>
</evidence>
<dbReference type="Proteomes" id="UP000189627">
    <property type="component" value="Chromosome 2"/>
</dbReference>
<sequence>MGVDLTLIWALIIVFGVMMYVVMDGFDLGIGLLFAVITDKDERDVMMNTVAPVWDGNETWLVLGGAGLFGAFPLAYSVVLSALYLPLIIMLLGLIFRGVAFEFRFKASEDRRHLWDKAFIGGSIAATFAQGVVLGAFIDGIPVADNAYAGGGLDWLRPFPLFCGCALLVGYAQLGSTWLIMKTEGRLQQEMYRFSSYFAWLLLIAIAIVSAWTPLSHPEIAARWFSMPNLLYFLPVPILVILGFFATLRALAHRATAMPFLLTLLVIFLGYSGLGISLWPNIIPPSVSLWQAASPVQSQLFSLIGALFILPFILVYTAWSYYVFRGKVRVGEGYHH</sequence>
<comment type="similarity">
    <text evidence="2">Belongs to the cytochrome ubiquinol oxidase subunit 2 family.</text>
</comment>
<feature type="transmembrane region" description="Helical" evidence="7">
    <location>
        <begin position="119"/>
        <end position="138"/>
    </location>
</feature>
<reference evidence="9" key="1">
    <citation type="submission" date="2017-02" db="EMBL/GenBank/DDBJ databases">
        <title>Complete genome sequence of Cupriavidus necator strain NH9, a 3-chlorobenzoate degrader.</title>
        <authorList>
            <person name="Moriuchi R."/>
            <person name="Dohra H."/>
            <person name="Ogawa N."/>
        </authorList>
    </citation>
    <scope>NUCLEOTIDE SEQUENCE [LARGE SCALE GENOMIC DNA]</scope>
    <source>
        <strain evidence="9">NH9</strain>
    </source>
</reference>
<dbReference type="GO" id="GO:0005886">
    <property type="term" value="C:plasma membrane"/>
    <property type="evidence" value="ECO:0007669"/>
    <property type="project" value="UniProtKB-SubCell"/>
</dbReference>
<feature type="transmembrane region" description="Helical" evidence="7">
    <location>
        <begin position="259"/>
        <end position="280"/>
    </location>
</feature>
<dbReference type="OrthoDB" id="9776710at2"/>
<proteinExistence type="inferred from homology"/>
<gene>
    <name evidence="8" type="ORF">BJN34_25930</name>
</gene>
<dbReference type="AlphaFoldDB" id="A0A1U9UXB1"/>
<dbReference type="Pfam" id="PF02322">
    <property type="entry name" value="Cyt_bd_oxida_II"/>
    <property type="match status" value="1"/>
</dbReference>
<dbReference type="PIRSF" id="PIRSF000267">
    <property type="entry name" value="Cyt_oxidse_sub2"/>
    <property type="match status" value="1"/>
</dbReference>
<organism evidence="8 9">
    <name type="scientific">Cupriavidus necator</name>
    <name type="common">Alcaligenes eutrophus</name>
    <name type="synonym">Ralstonia eutropha</name>
    <dbReference type="NCBI Taxonomy" id="106590"/>
    <lineage>
        <taxon>Bacteria</taxon>
        <taxon>Pseudomonadati</taxon>
        <taxon>Pseudomonadota</taxon>
        <taxon>Betaproteobacteria</taxon>
        <taxon>Burkholderiales</taxon>
        <taxon>Burkholderiaceae</taxon>
        <taxon>Cupriavidus</taxon>
    </lineage>
</organism>
<evidence type="ECO:0000256" key="1">
    <source>
        <dbReference type="ARBA" id="ARBA00004651"/>
    </source>
</evidence>
<evidence type="ECO:0000313" key="9">
    <source>
        <dbReference type="Proteomes" id="UP000189627"/>
    </source>
</evidence>
<feature type="transmembrane region" description="Helical" evidence="7">
    <location>
        <begin position="6"/>
        <end position="38"/>
    </location>
</feature>